<evidence type="ECO:0000256" key="8">
    <source>
        <dbReference type="ARBA" id="ARBA00023040"/>
    </source>
</evidence>
<feature type="transmembrane region" description="Helical" evidence="17">
    <location>
        <begin position="550"/>
        <end position="573"/>
    </location>
</feature>
<keyword evidence="3" id="KW-1003">Cell membrane</keyword>
<dbReference type="PANTHER" id="PTHR32546:SF26">
    <property type="entry name" value="SMOG, ISOFORM D"/>
    <property type="match status" value="1"/>
</dbReference>
<dbReference type="InterPro" id="IPR017978">
    <property type="entry name" value="GPCR_3_C"/>
</dbReference>
<comment type="similarity">
    <text evidence="2">Belongs to the G-protein coupled receptor 3 family.</text>
</comment>
<keyword evidence="12" id="KW-0325">Glycoprotein</keyword>
<keyword evidence="6 17" id="KW-1133">Transmembrane helix</keyword>
<proteinExistence type="inferred from homology"/>
<evidence type="ECO:0000256" key="16">
    <source>
        <dbReference type="ARBA" id="ARBA00034104"/>
    </source>
</evidence>
<dbReference type="AlphaFoldDB" id="A0A8W8IDG8"/>
<feature type="signal peptide" evidence="18">
    <location>
        <begin position="1"/>
        <end position="22"/>
    </location>
</feature>
<dbReference type="InterPro" id="IPR000337">
    <property type="entry name" value="GPCR_3"/>
</dbReference>
<evidence type="ECO:0000256" key="12">
    <source>
        <dbReference type="ARBA" id="ARBA00023180"/>
    </source>
</evidence>
<dbReference type="OMA" id="DPFVDTH"/>
<keyword evidence="15" id="KW-0966">Cell projection</keyword>
<evidence type="ECO:0000256" key="7">
    <source>
        <dbReference type="ARBA" id="ARBA00023018"/>
    </source>
</evidence>
<evidence type="ECO:0000256" key="11">
    <source>
        <dbReference type="ARBA" id="ARBA00023170"/>
    </source>
</evidence>
<evidence type="ECO:0000256" key="15">
    <source>
        <dbReference type="ARBA" id="ARBA00023273"/>
    </source>
</evidence>
<keyword evidence="21" id="KW-1185">Reference proteome</keyword>
<keyword evidence="4 17" id="KW-0812">Transmembrane</keyword>
<reference evidence="20" key="1">
    <citation type="submission" date="2022-08" db="UniProtKB">
        <authorList>
            <consortium name="EnsemblMetazoa"/>
        </authorList>
    </citation>
    <scope>IDENTIFICATION</scope>
    <source>
        <strain evidence="20">05x7-T-G4-1.051#20</strain>
    </source>
</reference>
<feature type="chain" id="PRO_5036471045" description="G-protein coupled receptors family 3 profile domain-containing protein" evidence="18">
    <location>
        <begin position="23"/>
        <end position="690"/>
    </location>
</feature>
<keyword evidence="7" id="KW-0770">Synapse</keyword>
<name>A0A8W8IDG8_MAGGI</name>
<evidence type="ECO:0000256" key="18">
    <source>
        <dbReference type="SAM" id="SignalP"/>
    </source>
</evidence>
<dbReference type="EnsemblMetazoa" id="G13481.1">
    <property type="protein sequence ID" value="G13481.1:cds"/>
    <property type="gene ID" value="G13481"/>
</dbReference>
<evidence type="ECO:0000256" key="9">
    <source>
        <dbReference type="ARBA" id="ARBA00023136"/>
    </source>
</evidence>
<keyword evidence="9 17" id="KW-0472">Membrane</keyword>
<evidence type="ECO:0000256" key="14">
    <source>
        <dbReference type="ARBA" id="ARBA00023257"/>
    </source>
</evidence>
<feature type="transmembrane region" description="Helical" evidence="17">
    <location>
        <begin position="515"/>
        <end position="538"/>
    </location>
</feature>
<comment type="subcellular location">
    <subcellularLocation>
        <location evidence="1">Cell projection</location>
        <location evidence="1">Neuron projection</location>
    </subcellularLocation>
    <subcellularLocation>
        <location evidence="16">Postsynaptic cell membrane</location>
        <topology evidence="16">Multi-pass membrane protein</topology>
    </subcellularLocation>
</comment>
<keyword evidence="11" id="KW-0675">Receptor</keyword>
<dbReference type="Pfam" id="PF22572">
    <property type="entry name" value="GPR158_179_EC"/>
    <property type="match status" value="1"/>
</dbReference>
<dbReference type="InterPro" id="IPR043458">
    <property type="entry name" value="GPR158/179"/>
</dbReference>
<evidence type="ECO:0000256" key="5">
    <source>
        <dbReference type="ARBA" id="ARBA00022729"/>
    </source>
</evidence>
<evidence type="ECO:0000259" key="19">
    <source>
        <dbReference type="PROSITE" id="PS50259"/>
    </source>
</evidence>
<dbReference type="Gene3D" id="3.30.450.20">
    <property type="entry name" value="PAS domain"/>
    <property type="match status" value="1"/>
</dbReference>
<dbReference type="Proteomes" id="UP000005408">
    <property type="component" value="Unassembled WGS sequence"/>
</dbReference>
<evidence type="ECO:0000256" key="17">
    <source>
        <dbReference type="SAM" id="Phobius"/>
    </source>
</evidence>
<feature type="transmembrane region" description="Helical" evidence="17">
    <location>
        <begin position="471"/>
        <end position="492"/>
    </location>
</feature>
<keyword evidence="10" id="KW-1015">Disulfide bond</keyword>
<dbReference type="PANTHER" id="PTHR32546">
    <property type="entry name" value="G-PROTEIN COUPLED RECEPTOR 158-RELATED"/>
    <property type="match status" value="1"/>
</dbReference>
<evidence type="ECO:0000256" key="6">
    <source>
        <dbReference type="ARBA" id="ARBA00022989"/>
    </source>
</evidence>
<organism evidence="20 21">
    <name type="scientific">Magallana gigas</name>
    <name type="common">Pacific oyster</name>
    <name type="synonym">Crassostrea gigas</name>
    <dbReference type="NCBI Taxonomy" id="29159"/>
    <lineage>
        <taxon>Eukaryota</taxon>
        <taxon>Metazoa</taxon>
        <taxon>Spiralia</taxon>
        <taxon>Lophotrochozoa</taxon>
        <taxon>Mollusca</taxon>
        <taxon>Bivalvia</taxon>
        <taxon>Autobranchia</taxon>
        <taxon>Pteriomorphia</taxon>
        <taxon>Ostreida</taxon>
        <taxon>Ostreoidea</taxon>
        <taxon>Ostreidae</taxon>
        <taxon>Magallana</taxon>
    </lineage>
</organism>
<evidence type="ECO:0000313" key="20">
    <source>
        <dbReference type="EnsemblMetazoa" id="G13481.1:cds"/>
    </source>
</evidence>
<feature type="transmembrane region" description="Helical" evidence="17">
    <location>
        <begin position="432"/>
        <end position="450"/>
    </location>
</feature>
<feature type="transmembrane region" description="Helical" evidence="17">
    <location>
        <begin position="360"/>
        <end position="387"/>
    </location>
</feature>
<keyword evidence="5 18" id="KW-0732">Signal</keyword>
<evidence type="ECO:0000256" key="1">
    <source>
        <dbReference type="ARBA" id="ARBA00004487"/>
    </source>
</evidence>
<evidence type="ECO:0000313" key="21">
    <source>
        <dbReference type="Proteomes" id="UP000005408"/>
    </source>
</evidence>
<keyword evidence="8" id="KW-0297">G-protein coupled receptor</keyword>
<evidence type="ECO:0000256" key="2">
    <source>
        <dbReference type="ARBA" id="ARBA00007242"/>
    </source>
</evidence>
<dbReference type="InterPro" id="IPR054714">
    <property type="entry name" value="GPR158_179_extracellular"/>
</dbReference>
<accession>A0A8W8IDG8</accession>
<keyword evidence="13" id="KW-0807">Transducer</keyword>
<dbReference type="GO" id="GO:0043005">
    <property type="term" value="C:neuron projection"/>
    <property type="evidence" value="ECO:0007669"/>
    <property type="project" value="UniProtKB-SubCell"/>
</dbReference>
<dbReference type="GO" id="GO:0004930">
    <property type="term" value="F:G protein-coupled receptor activity"/>
    <property type="evidence" value="ECO:0007669"/>
    <property type="project" value="UniProtKB-KW"/>
</dbReference>
<dbReference type="PRINTS" id="PR00248">
    <property type="entry name" value="GPCRMGR"/>
</dbReference>
<evidence type="ECO:0000256" key="3">
    <source>
        <dbReference type="ARBA" id="ARBA00022475"/>
    </source>
</evidence>
<sequence length="690" mass="78012">MARVRYLEFLLIIMELYPPVHTVQMTAREALEYVAYVETHDCNGGTGNSLQLQFDPTTWNSYALAAVRTANFLSKMITYNNNNVSTLSEQVLYSLVTNNVHLKSVIFGSAIALEPDPSLPYPLMCPYAYKETDNSSTVSVHAKDLSVSYNYTDPQTEWYHTLRFQNYTHLSIVTDQIQLRTGNSLDPASDVTQPVAFLEDGRWTNPYYDCGGGDIWMVTYSSPFFGLSPDHKFVIFRGVATIDIELTNIDVNQCDPDLGSSGGALDVFRGTHSCQPTTVCVFTPGKGFTRGAYFCECAPGYFFPDTHASNKYYNGSEIEEYITRNNLTYITSYNRYRCNQCAPGCVTCTTAAPCLFTRNLYIKAVVLVLTIITIVVIFIVSVVIFHLRESKIIKSGSPIFLLLMCAGSALMCLQLFVMFPDADDRLCMVMPWPYHLGFVLLYGSLLLKTWRISVIFRQGQIKRIQLPDKTLIRRFVPIMAITVAYLVAWSSANRNTTQTRETNDGLKFTMCTENWWSYSAYGIEVLMLLFGVYLCFTVRKAPASFNESKHITWSIYNAIILSTFILIIVQFVAETSGPDLMYILYFLNCQVVVTITMVLILAPKFYAVHMKLEVRRRDSLPTISGMMTQHIKRPCRSVGVQTTPTGEDNDIISNNATWLPFRKRSKVRPIEAPSSNKYETTMTIDSIKST</sequence>
<keyword evidence="14" id="KW-0628">Postsynaptic cell membrane</keyword>
<dbReference type="Pfam" id="PF00003">
    <property type="entry name" value="7tm_3"/>
    <property type="match status" value="1"/>
</dbReference>
<dbReference type="CDD" id="cd15293">
    <property type="entry name" value="7tmC_GPR158-like"/>
    <property type="match status" value="1"/>
</dbReference>
<protein>
    <recommendedName>
        <fullName evidence="19">G-protein coupled receptors family 3 profile domain-containing protein</fullName>
    </recommendedName>
</protein>
<evidence type="ECO:0000256" key="4">
    <source>
        <dbReference type="ARBA" id="ARBA00022692"/>
    </source>
</evidence>
<evidence type="ECO:0000256" key="10">
    <source>
        <dbReference type="ARBA" id="ARBA00023157"/>
    </source>
</evidence>
<evidence type="ECO:0000256" key="13">
    <source>
        <dbReference type="ARBA" id="ARBA00023224"/>
    </source>
</evidence>
<feature type="transmembrane region" description="Helical" evidence="17">
    <location>
        <begin position="399"/>
        <end position="420"/>
    </location>
</feature>
<dbReference type="OrthoDB" id="2129233at2759"/>
<dbReference type="GO" id="GO:0045211">
    <property type="term" value="C:postsynaptic membrane"/>
    <property type="evidence" value="ECO:0007669"/>
    <property type="project" value="UniProtKB-SubCell"/>
</dbReference>
<dbReference type="CDD" id="cd12913">
    <property type="entry name" value="PDC1_MCP_like"/>
    <property type="match status" value="1"/>
</dbReference>
<feature type="transmembrane region" description="Helical" evidence="17">
    <location>
        <begin position="585"/>
        <end position="607"/>
    </location>
</feature>
<feature type="domain" description="G-protein coupled receptors family 3 profile" evidence="19">
    <location>
        <begin position="362"/>
        <end position="613"/>
    </location>
</feature>
<dbReference type="PROSITE" id="PS50259">
    <property type="entry name" value="G_PROTEIN_RECEP_F3_4"/>
    <property type="match status" value="1"/>
</dbReference>